<keyword evidence="2" id="KW-1185">Reference proteome</keyword>
<organism evidence="1 2">
    <name type="scientific">Grus japonensis</name>
    <name type="common">Japanese crane</name>
    <name type="synonym">Red-crowned crane</name>
    <dbReference type="NCBI Taxonomy" id="30415"/>
    <lineage>
        <taxon>Eukaryota</taxon>
        <taxon>Metazoa</taxon>
        <taxon>Chordata</taxon>
        <taxon>Craniata</taxon>
        <taxon>Vertebrata</taxon>
        <taxon>Euteleostomi</taxon>
        <taxon>Archelosauria</taxon>
        <taxon>Archosauria</taxon>
        <taxon>Dinosauria</taxon>
        <taxon>Saurischia</taxon>
        <taxon>Theropoda</taxon>
        <taxon>Coelurosauria</taxon>
        <taxon>Aves</taxon>
        <taxon>Neognathae</taxon>
        <taxon>Neoaves</taxon>
        <taxon>Gruiformes</taxon>
        <taxon>Gruidae</taxon>
        <taxon>Grus</taxon>
    </lineage>
</organism>
<sequence>MELLERVQRRAIKMMKGLEQASYEEKLRELEKTTVQPGEEKAQGDLINVYKYLKGRCKEDGARLFSVVPTDRTRGNEHQLKHRRFPLNIRKLCFPVRVTENWHRLPREAADSPSLEIFKSCLDMVLGNCP</sequence>
<protein>
    <submittedName>
        <fullName evidence="1">Uncharacterized protein</fullName>
    </submittedName>
</protein>
<name>A0ABC9WFQ3_GRUJA</name>
<dbReference type="EMBL" id="BAAFJT010000002">
    <property type="protein sequence ID" value="GAB0184086.1"/>
    <property type="molecule type" value="Genomic_DNA"/>
</dbReference>
<dbReference type="Proteomes" id="UP001623348">
    <property type="component" value="Unassembled WGS sequence"/>
</dbReference>
<gene>
    <name evidence="1" type="ORF">GRJ2_000873900</name>
</gene>
<dbReference type="AlphaFoldDB" id="A0ABC9WFQ3"/>
<accession>A0ABC9WFQ3</accession>
<proteinExistence type="predicted"/>
<reference evidence="1 2" key="1">
    <citation type="submission" date="2024-06" db="EMBL/GenBank/DDBJ databases">
        <title>The draft genome of Grus japonensis, version 3.</title>
        <authorList>
            <person name="Nabeshima K."/>
            <person name="Suzuki S."/>
            <person name="Onuma M."/>
        </authorList>
    </citation>
    <scope>NUCLEOTIDE SEQUENCE [LARGE SCALE GENOMIC DNA]</scope>
    <source>
        <strain evidence="1 2">451A</strain>
    </source>
</reference>
<evidence type="ECO:0000313" key="2">
    <source>
        <dbReference type="Proteomes" id="UP001623348"/>
    </source>
</evidence>
<comment type="caution">
    <text evidence="1">The sequence shown here is derived from an EMBL/GenBank/DDBJ whole genome shotgun (WGS) entry which is preliminary data.</text>
</comment>
<evidence type="ECO:0000313" key="1">
    <source>
        <dbReference type="EMBL" id="GAB0184086.1"/>
    </source>
</evidence>